<gene>
    <name evidence="4" type="ORF">E7Y31_09130</name>
</gene>
<dbReference type="PROSITE" id="PS51681">
    <property type="entry name" value="SAM_MT_NNMT_PNMT_TEMT"/>
    <property type="match status" value="1"/>
</dbReference>
<organism evidence="4 5">
    <name type="scientific">Candidatus Frankia alpina</name>
    <dbReference type="NCBI Taxonomy" id="2699483"/>
    <lineage>
        <taxon>Bacteria</taxon>
        <taxon>Bacillati</taxon>
        <taxon>Actinomycetota</taxon>
        <taxon>Actinomycetes</taxon>
        <taxon>Frankiales</taxon>
        <taxon>Frankiaceae</taxon>
        <taxon>Frankia</taxon>
    </lineage>
</organism>
<dbReference type="Gene3D" id="3.40.50.150">
    <property type="entry name" value="Vaccinia Virus protein VP39"/>
    <property type="match status" value="1"/>
</dbReference>
<dbReference type="Proteomes" id="UP000305282">
    <property type="component" value="Unassembled WGS sequence"/>
</dbReference>
<keyword evidence="1 4" id="KW-0489">Methyltransferase</keyword>
<accession>A0A4S5ES06</accession>
<dbReference type="InterPro" id="IPR000940">
    <property type="entry name" value="NNMT_TEMT_trans"/>
</dbReference>
<comment type="caution">
    <text evidence="4">The sequence shown here is derived from an EMBL/GenBank/DDBJ whole genome shotgun (WGS) entry which is preliminary data.</text>
</comment>
<evidence type="ECO:0000256" key="3">
    <source>
        <dbReference type="ARBA" id="ARBA00022691"/>
    </source>
</evidence>
<reference evidence="4 5" key="1">
    <citation type="submission" date="2019-04" db="EMBL/GenBank/DDBJ databases">
        <title>Draft genome sequences for three unisolated Alnus-infective Frankia Sp+ strains, AgTrS, AiOr and AvVan, the first sequenced Frankia strains able to sporulate in-planta.</title>
        <authorList>
            <person name="Bethencourt L."/>
            <person name="Vautrin F."/>
            <person name="Taib N."/>
            <person name="Dubost A."/>
            <person name="Castro-Garcia L."/>
            <person name="Imbaud O."/>
            <person name="Abrouk D."/>
            <person name="Fournier P."/>
            <person name="Briolay J."/>
            <person name="Nguyen A."/>
            <person name="Normand P."/>
            <person name="Fernandez M.P."/>
            <person name="Brochier-Armanet C."/>
            <person name="Herrera-Belaroussi A."/>
        </authorList>
    </citation>
    <scope>NUCLEOTIDE SEQUENCE [LARGE SCALE GENOMIC DNA]</scope>
    <source>
        <strain evidence="4 5">AvVan</strain>
    </source>
</reference>
<evidence type="ECO:0000313" key="5">
    <source>
        <dbReference type="Proteomes" id="UP000305282"/>
    </source>
</evidence>
<dbReference type="OrthoDB" id="3457715at2"/>
<evidence type="ECO:0000256" key="1">
    <source>
        <dbReference type="ARBA" id="ARBA00022603"/>
    </source>
</evidence>
<evidence type="ECO:0000313" key="4">
    <source>
        <dbReference type="EMBL" id="THJ74820.1"/>
    </source>
</evidence>
<dbReference type="GO" id="GO:0008168">
    <property type="term" value="F:methyltransferase activity"/>
    <property type="evidence" value="ECO:0007669"/>
    <property type="project" value="UniProtKB-KW"/>
</dbReference>
<dbReference type="InterPro" id="IPR029063">
    <property type="entry name" value="SAM-dependent_MTases_sf"/>
</dbReference>
<evidence type="ECO:0000256" key="2">
    <source>
        <dbReference type="ARBA" id="ARBA00022679"/>
    </source>
</evidence>
<keyword evidence="5" id="KW-1185">Reference proteome</keyword>
<keyword evidence="3" id="KW-0949">S-adenosyl-L-methionine</keyword>
<protein>
    <submittedName>
        <fullName evidence="4">Methyltransferase</fullName>
    </submittedName>
</protein>
<proteinExistence type="predicted"/>
<dbReference type="GO" id="GO:0032259">
    <property type="term" value="P:methylation"/>
    <property type="evidence" value="ECO:0007669"/>
    <property type="project" value="UniProtKB-KW"/>
</dbReference>
<keyword evidence="2 4" id="KW-0808">Transferase</keyword>
<name>A0A4S5ES06_9ACTN</name>
<dbReference type="NCBIfam" id="NF040568">
    <property type="entry name" value="SCO2525_fam"/>
    <property type="match status" value="1"/>
</dbReference>
<dbReference type="EMBL" id="SSXH01000169">
    <property type="protein sequence ID" value="THJ74820.1"/>
    <property type="molecule type" value="Genomic_DNA"/>
</dbReference>
<sequence>MRHNYETLRPDDRQILELVRDFFADLAPAGETRKGLDLGSGPNLYPALAMLPLCQEITLFERSTSNVGWLQGEVRHFGRSWDPFWDLLCEHPRYRAVGDPRPAFANRVSVQSGNVFDLPEGAWDIGTMFFVAESISACPEEFKAAVLRFIGALRAGAPFAAAFMERSAGYDVGDIRFPAVSVGEDGIRSILEPVAAELHLKRIGIDGDALRDGYEGMIVVCGRVGAA</sequence>
<dbReference type="AlphaFoldDB" id="A0A4S5ES06"/>
<dbReference type="SUPFAM" id="SSF53335">
    <property type="entry name" value="S-adenosyl-L-methionine-dependent methyltransferases"/>
    <property type="match status" value="1"/>
</dbReference>